<keyword evidence="1" id="KW-0472">Membrane</keyword>
<dbReference type="InterPro" id="IPR019422">
    <property type="entry name" value="7TM_GPCR_serpentine_rcpt_Srh"/>
</dbReference>
<feature type="transmembrane region" description="Helical" evidence="1">
    <location>
        <begin position="43"/>
        <end position="68"/>
    </location>
</feature>
<evidence type="ECO:0000313" key="2">
    <source>
        <dbReference type="EMBL" id="KAK0400672.1"/>
    </source>
</evidence>
<evidence type="ECO:0000256" key="1">
    <source>
        <dbReference type="SAM" id="Phobius"/>
    </source>
</evidence>
<dbReference type="EMBL" id="JAUCMV010000004">
    <property type="protein sequence ID" value="KAK0400672.1"/>
    <property type="molecule type" value="Genomic_DNA"/>
</dbReference>
<gene>
    <name evidence="2" type="ORF">QR680_015386</name>
</gene>
<feature type="transmembrane region" description="Helical" evidence="1">
    <location>
        <begin position="177"/>
        <end position="205"/>
    </location>
</feature>
<accession>A0AA39H7H3</accession>
<proteinExistence type="predicted"/>
<feature type="transmembrane region" description="Helical" evidence="1">
    <location>
        <begin position="259"/>
        <end position="285"/>
    </location>
</feature>
<dbReference type="PANTHER" id="PTHR22941">
    <property type="entry name" value="SERPENTINE RECEPTOR"/>
    <property type="match status" value="1"/>
</dbReference>
<reference evidence="2" key="1">
    <citation type="submission" date="2023-06" db="EMBL/GenBank/DDBJ databases">
        <title>Genomic analysis of the entomopathogenic nematode Steinernema hermaphroditum.</title>
        <authorList>
            <person name="Schwarz E.M."/>
            <person name="Heppert J.K."/>
            <person name="Baniya A."/>
            <person name="Schwartz H.T."/>
            <person name="Tan C.-H."/>
            <person name="Antoshechkin I."/>
            <person name="Sternberg P.W."/>
            <person name="Goodrich-Blair H."/>
            <person name="Dillman A.R."/>
        </authorList>
    </citation>
    <scope>NUCLEOTIDE SEQUENCE</scope>
    <source>
        <strain evidence="2">PS9179</strain>
        <tissue evidence="2">Whole animal</tissue>
    </source>
</reference>
<dbReference type="Pfam" id="PF10318">
    <property type="entry name" value="7TM_GPCR_Srh"/>
    <property type="match status" value="1"/>
</dbReference>
<feature type="transmembrane region" description="Helical" evidence="1">
    <location>
        <begin position="133"/>
        <end position="157"/>
    </location>
</feature>
<name>A0AA39H7H3_9BILA</name>
<dbReference type="InterPro" id="IPR053220">
    <property type="entry name" value="Nematode_rcpt-like_serp_H"/>
</dbReference>
<sequence>MSPDGTHNVLTYSLSGLSYSIALPFFYIVVFKSPPAMSVYRKTILNLAIWYCIAMATYCVLFQPAYAVHLGKSCARFIGLASYFGAEVNVTVMFLSAISLENAVISIFICFLCRFDQVRSINKPGLLESYKGVLVCIALHIAVSIFAGCVCYGFLIFSEVIEDNGTYLLCFDDHNYYMAEAMTLLVAIVLIGETVVFSAFAFMTIKVLASHKAMMSKSTYRLQRLLTINLIIILILPIVFDVIPVCTLCYMIIIKSDSLYFWVFFADHTPFGDVIFTFLATLLFITPYREAVKALLRMTSVRNITVAPGNKVQQSVATSFVISET</sequence>
<organism evidence="2 3">
    <name type="scientific">Steinernema hermaphroditum</name>
    <dbReference type="NCBI Taxonomy" id="289476"/>
    <lineage>
        <taxon>Eukaryota</taxon>
        <taxon>Metazoa</taxon>
        <taxon>Ecdysozoa</taxon>
        <taxon>Nematoda</taxon>
        <taxon>Chromadorea</taxon>
        <taxon>Rhabditida</taxon>
        <taxon>Tylenchina</taxon>
        <taxon>Panagrolaimomorpha</taxon>
        <taxon>Strongyloidoidea</taxon>
        <taxon>Steinernematidae</taxon>
        <taxon>Steinernema</taxon>
    </lineage>
</organism>
<comment type="caution">
    <text evidence="2">The sequence shown here is derived from an EMBL/GenBank/DDBJ whole genome shotgun (WGS) entry which is preliminary data.</text>
</comment>
<keyword evidence="1" id="KW-0812">Transmembrane</keyword>
<feature type="transmembrane region" description="Helical" evidence="1">
    <location>
        <begin position="88"/>
        <end position="112"/>
    </location>
</feature>
<protein>
    <submittedName>
        <fullName evidence="2">Uncharacterized protein</fullName>
    </submittedName>
</protein>
<dbReference type="Proteomes" id="UP001175271">
    <property type="component" value="Unassembled WGS sequence"/>
</dbReference>
<dbReference type="AlphaFoldDB" id="A0AA39H7H3"/>
<feature type="transmembrane region" description="Helical" evidence="1">
    <location>
        <begin position="12"/>
        <end position="31"/>
    </location>
</feature>
<keyword evidence="3" id="KW-1185">Reference proteome</keyword>
<keyword evidence="1" id="KW-1133">Transmembrane helix</keyword>
<dbReference type="PANTHER" id="PTHR22941:SF26">
    <property type="entry name" value="SERPENTINE RECEPTOR, CLASS H"/>
    <property type="match status" value="1"/>
</dbReference>
<evidence type="ECO:0000313" key="3">
    <source>
        <dbReference type="Proteomes" id="UP001175271"/>
    </source>
</evidence>
<feature type="transmembrane region" description="Helical" evidence="1">
    <location>
        <begin position="226"/>
        <end position="253"/>
    </location>
</feature>